<keyword evidence="2" id="KW-1003">Cell membrane</keyword>
<feature type="transmembrane region" description="Helical" evidence="7">
    <location>
        <begin position="108"/>
        <end position="126"/>
    </location>
</feature>
<keyword evidence="5 7" id="KW-1133">Transmembrane helix</keyword>
<dbReference type="EMBL" id="AP014564">
    <property type="protein sequence ID" value="BAV94874.1"/>
    <property type="molecule type" value="Genomic_DNA"/>
</dbReference>
<dbReference type="KEGG" id="ise:JBKA6_0861"/>
<dbReference type="GO" id="GO:0008961">
    <property type="term" value="F:phosphatidylglycerol-prolipoprotein diacylglyceryl transferase activity"/>
    <property type="evidence" value="ECO:0007669"/>
    <property type="project" value="InterPro"/>
</dbReference>
<comment type="similarity">
    <text evidence="1">Belongs to the Lgt family.</text>
</comment>
<evidence type="ECO:0000256" key="1">
    <source>
        <dbReference type="ARBA" id="ARBA00007150"/>
    </source>
</evidence>
<evidence type="ECO:0000256" key="3">
    <source>
        <dbReference type="ARBA" id="ARBA00022679"/>
    </source>
</evidence>
<keyword evidence="6 7" id="KW-0472">Membrane</keyword>
<evidence type="ECO:0000256" key="7">
    <source>
        <dbReference type="SAM" id="Phobius"/>
    </source>
</evidence>
<reference evidence="8 9" key="1">
    <citation type="submission" date="2014-03" db="EMBL/GenBank/DDBJ databases">
        <title>complete genome sequence of Flavobacteriaceae bacterium JBKA-6.</title>
        <authorList>
            <person name="Takano T."/>
            <person name="Nakamura Y."/>
            <person name="Takuma S."/>
            <person name="Yasuike M."/>
            <person name="Matsuyama T."/>
            <person name="Sakai T."/>
            <person name="Fujiwara A."/>
            <person name="Kimoto K."/>
            <person name="Fukuda Y."/>
            <person name="Kondo H."/>
            <person name="Hirono I."/>
            <person name="Nakayasu C."/>
        </authorList>
    </citation>
    <scope>NUCLEOTIDE SEQUENCE [LARGE SCALE GENOMIC DNA]</scope>
    <source>
        <strain evidence="8 9">JBKA-6</strain>
    </source>
</reference>
<dbReference type="PANTHER" id="PTHR30589:SF0">
    <property type="entry name" value="PHOSPHATIDYLGLYCEROL--PROLIPOPROTEIN DIACYLGLYCERYL TRANSFERASE"/>
    <property type="match status" value="1"/>
</dbReference>
<keyword evidence="9" id="KW-1185">Reference proteome</keyword>
<feature type="transmembrane region" description="Helical" evidence="7">
    <location>
        <begin position="31"/>
        <end position="53"/>
    </location>
</feature>
<name>A0A1J1DYA4_9FLAO</name>
<gene>
    <name evidence="8" type="ORF">JBKA6_0861</name>
</gene>
<evidence type="ECO:0000256" key="4">
    <source>
        <dbReference type="ARBA" id="ARBA00022692"/>
    </source>
</evidence>
<organism evidence="8 9">
    <name type="scientific">Ichthyobacterium seriolicida</name>
    <dbReference type="NCBI Taxonomy" id="242600"/>
    <lineage>
        <taxon>Bacteria</taxon>
        <taxon>Pseudomonadati</taxon>
        <taxon>Bacteroidota</taxon>
        <taxon>Flavobacteriia</taxon>
        <taxon>Flavobacteriales</taxon>
        <taxon>Ichthyobacteriaceae</taxon>
        <taxon>Ichthyobacterium</taxon>
    </lineage>
</organism>
<feature type="transmembrane region" description="Helical" evidence="7">
    <location>
        <begin position="159"/>
        <end position="177"/>
    </location>
</feature>
<accession>A0A1J1DYA4</accession>
<evidence type="ECO:0000313" key="8">
    <source>
        <dbReference type="EMBL" id="BAV94874.1"/>
    </source>
</evidence>
<feature type="transmembrane region" description="Helical" evidence="7">
    <location>
        <begin position="73"/>
        <end position="96"/>
    </location>
</feature>
<feature type="transmembrane region" description="Helical" evidence="7">
    <location>
        <begin position="186"/>
        <end position="206"/>
    </location>
</feature>
<keyword evidence="3 8" id="KW-0808">Transferase</keyword>
<sequence>MFGLAFWSGYMKMRSSFKYENVSTDRGADTLLMYMVISTLVGARLGHVIFYGWDYYKDHLLEIFLPFEFSPFRFTGFQGLASHGATVGILLALYIYSKRISKRPFLWIIDRMTIAASIGGMFVRIGNLMNSEIIGKTTDVPWAFVFKRIGEEPRHPTQLYEAAAYFIIFLILNHLYYKRDKGKSEGFLTGVFFILLFTFRFFIEFLKENQESFENDMVFNMGQYLSLPFIAVGVILILKNRKSKSIV</sequence>
<dbReference type="Pfam" id="PF01790">
    <property type="entry name" value="LGT"/>
    <property type="match status" value="1"/>
</dbReference>
<feature type="transmembrane region" description="Helical" evidence="7">
    <location>
        <begin position="218"/>
        <end position="238"/>
    </location>
</feature>
<protein>
    <submittedName>
        <fullName evidence="8">Prolipoprotein diacylglyceryl transferase</fullName>
    </submittedName>
</protein>
<dbReference type="NCBIfam" id="TIGR00544">
    <property type="entry name" value="lgt"/>
    <property type="match status" value="1"/>
</dbReference>
<dbReference type="PANTHER" id="PTHR30589">
    <property type="entry name" value="PROLIPOPROTEIN DIACYLGLYCERYL TRANSFERASE"/>
    <property type="match status" value="1"/>
</dbReference>
<evidence type="ECO:0000256" key="6">
    <source>
        <dbReference type="ARBA" id="ARBA00023136"/>
    </source>
</evidence>
<keyword evidence="4 7" id="KW-0812">Transmembrane</keyword>
<dbReference type="GO" id="GO:0042158">
    <property type="term" value="P:lipoprotein biosynthetic process"/>
    <property type="evidence" value="ECO:0007669"/>
    <property type="project" value="InterPro"/>
</dbReference>
<dbReference type="Proteomes" id="UP000243197">
    <property type="component" value="Chromosome"/>
</dbReference>
<proteinExistence type="inferred from homology"/>
<evidence type="ECO:0000256" key="2">
    <source>
        <dbReference type="ARBA" id="ARBA00022475"/>
    </source>
</evidence>
<dbReference type="InterPro" id="IPR001640">
    <property type="entry name" value="Lgt"/>
</dbReference>
<evidence type="ECO:0000313" key="9">
    <source>
        <dbReference type="Proteomes" id="UP000243197"/>
    </source>
</evidence>
<keyword evidence="8" id="KW-0449">Lipoprotein</keyword>
<dbReference type="AlphaFoldDB" id="A0A1J1DYA4"/>
<evidence type="ECO:0000256" key="5">
    <source>
        <dbReference type="ARBA" id="ARBA00022989"/>
    </source>
</evidence>
<dbReference type="GO" id="GO:0005886">
    <property type="term" value="C:plasma membrane"/>
    <property type="evidence" value="ECO:0007669"/>
    <property type="project" value="InterPro"/>
</dbReference>